<feature type="region of interest" description="Disordered" evidence="1">
    <location>
        <begin position="71"/>
        <end position="102"/>
    </location>
</feature>
<dbReference type="EMBL" id="VLKT01000009">
    <property type="protein sequence ID" value="TWI39672.1"/>
    <property type="molecule type" value="Genomic_DNA"/>
</dbReference>
<evidence type="ECO:0000313" key="3">
    <source>
        <dbReference type="Proteomes" id="UP000317122"/>
    </source>
</evidence>
<proteinExistence type="predicted"/>
<keyword evidence="3" id="KW-1185">Reference proteome</keyword>
<evidence type="ECO:0000256" key="1">
    <source>
        <dbReference type="SAM" id="MobiDB-lite"/>
    </source>
</evidence>
<organism evidence="2 3">
    <name type="scientific">Mesorhizobium tianshanense</name>
    <dbReference type="NCBI Taxonomy" id="39844"/>
    <lineage>
        <taxon>Bacteria</taxon>
        <taxon>Pseudomonadati</taxon>
        <taxon>Pseudomonadota</taxon>
        <taxon>Alphaproteobacteria</taxon>
        <taxon>Hyphomicrobiales</taxon>
        <taxon>Phyllobacteriaceae</taxon>
        <taxon>Mesorhizobium</taxon>
    </lineage>
</organism>
<evidence type="ECO:0000313" key="2">
    <source>
        <dbReference type="EMBL" id="TWI39672.1"/>
    </source>
</evidence>
<dbReference type="RefSeq" id="WP_145716189.1">
    <property type="nucleotide sequence ID" value="NZ_BSPF01000068.1"/>
</dbReference>
<comment type="caution">
    <text evidence="2">The sequence shown here is derived from an EMBL/GenBank/DDBJ whole genome shotgun (WGS) entry which is preliminary data.</text>
</comment>
<dbReference type="AlphaFoldDB" id="A0A562P5F0"/>
<protein>
    <submittedName>
        <fullName evidence="2">Uncharacterized protein</fullName>
    </submittedName>
</protein>
<dbReference type="OrthoDB" id="9804182at2"/>
<reference evidence="2 3" key="1">
    <citation type="journal article" date="2015" name="Stand. Genomic Sci.">
        <title>Genomic Encyclopedia of Bacterial and Archaeal Type Strains, Phase III: the genomes of soil and plant-associated and newly described type strains.</title>
        <authorList>
            <person name="Whitman W.B."/>
            <person name="Woyke T."/>
            <person name="Klenk H.P."/>
            <person name="Zhou Y."/>
            <person name="Lilburn T.G."/>
            <person name="Beck B.J."/>
            <person name="De Vos P."/>
            <person name="Vandamme P."/>
            <person name="Eisen J.A."/>
            <person name="Garrity G."/>
            <person name="Hugenholtz P."/>
            <person name="Kyrpides N.C."/>
        </authorList>
    </citation>
    <scope>NUCLEOTIDE SEQUENCE [LARGE SCALE GENOMIC DNA]</scope>
    <source>
        <strain evidence="2 3">CGMCC 1.2546</strain>
    </source>
</reference>
<gene>
    <name evidence="2" type="ORF">IQ26_01902</name>
</gene>
<sequence length="102" mass="11237">MTNALHHAALPWIVAFATVLMSALAKNVLAAEAPFEITLDMDNDGQMDRAVIAQDPDSEKADLYIYLAAGDGKLDPSRQPSSSRRPLRRAEFLSSKARPRDR</sequence>
<accession>A0A562P5F0</accession>
<dbReference type="Proteomes" id="UP000317122">
    <property type="component" value="Unassembled WGS sequence"/>
</dbReference>
<name>A0A562P5F0_9HYPH</name>